<dbReference type="SUPFAM" id="SSF54160">
    <property type="entry name" value="Chromo domain-like"/>
    <property type="match status" value="1"/>
</dbReference>
<sequence>MHKARSRTSGVYRVEHLVGKRIRGNRVEYLVKWKNWSDAHNTWEPEKNILDKRLIESFEKREKRKKTQQESQLHERSLSSESQRSSLNSPDNKHYDHHHDGIRKPRKDSLSFVASPEISCSSHGVCSMESSDNHVLSKTSSYVDPILSTFLTTATKSTCIGNELDSVVKIKSVSPNLPNLSVDPVTTNPISPPVNNETNDLCFDRRFRRTTLLVAAASASAANAAAALAHSRISGKQAQQQPVIVNTILNTESSQPIVSSSSSNITKNTTSTSLTIATTTSTASSNQTSEERPKIRLTIPRDRILPCPPVGVLSNSSGNNSQNSSQLTNTSSSTFLEDSDHSSLLESASVKHDDPMSATHFVAPVELPRRSNTNLSPHTFNPTAGLRLPDIQIDNSPQSCYTDTIAIESNTCKSPKWSKQASSVMQLPKLFISSTTVSSTLSSSSTPFDLIISSKKRSRQLSSESCVSSPGYEFAKRRKHSQKKDKRKRRHDGTSDYHYYQQHHHHQKGGYSSSFEDFNVNLNKMRRRSGSSTSLTSSLSTDSFSPTILSNNTSPNEDFPRLAPLRIHLPRSLTTQLSAPDSLCSYTDNHSSSLVDYNPTHKCFSSSSSSNSTFTPCRTSTISTTQHVSDVTLEQSRMSLYSTTSSIPVNRRQIHLVPEMCITDITVDGLTISIKECSGPRNFFGIPTCQLVHKCYTPSPDCTAPASPTATNDTNTTTSVSTSTTSLTSTTSTTTARKIKPLCLNLKEQNLSVPNTITSAKLDASVNDNSVIVTNTSSSNPNIKNSDNIADLCDVKQRNYEITDYAKKNSLSEYADENVAPGVMQHHLYHINHSDVELSDTLSHSTSSIVIASSPIISSSFVVTSSPELNNHLSTIVEENETSSTTVSSTLSLEEPKIQNEAIMKSSTPNNTPVKSEKMSTTTPLSSITVTSISISPPFVDVVMANNSQSSTTSFILAATEAVMKSSLESPSSPGLLLPPRRSSTPVEHSPPYMPQLSYVNSCKQSNVNETSELNDYSLKKSPQQQQQHETTDSVNSISSIDTMTTPTCVCKSLSTLTPTSSNSSNLVSVTINRKSLNPKPPVTSTTNIITPNRPMATIFGQVRNRGGTASSVKYSANSGVPALTTTSFSNTMEYNSRKSSVKSKNSISSSWNNNCSLKSSKPIGMINASQMHMSRNRKVNDPDNIYAFPSESPTYTIPDLSNSCSSSTISGTTILNAVGHLNNIQPSSRSFSSTGLKHSNSCVKLKPPTTKQNYYLQRGQDAKTSLSCLVSQSLTSSISATTTVQSDLIMKTLSPFLSLPTMPSSVVQLNNDNVSTLDICCLSSPVMNSSNTTFNTCTQNPTTNFSAISNSENATLAAAAAAAVCLQQLQMQMMCAVSSTTAATTNPMVMAAALNALNCFPSSSSILSDVVNCSPLQMNSCSTSCNNSTITVTTSSTTTTNTLDWQAFNPLESNFTLPINNNPNPLLFPNEHGFLLGPPSSIQFNNATNLNMFTQLQFTDLFSHGFSLGNVLNSTISPGITTFGRNDLNSNSNQLPCMINTTRTAENNILDASDLPIDLSSKR</sequence>
<dbReference type="Gene3D" id="2.40.50.40">
    <property type="match status" value="1"/>
</dbReference>
<feature type="region of interest" description="Disordered" evidence="3">
    <location>
        <begin position="61"/>
        <end position="108"/>
    </location>
</feature>
<evidence type="ECO:0000256" key="2">
    <source>
        <dbReference type="ARBA" id="ARBA00023242"/>
    </source>
</evidence>
<dbReference type="GO" id="GO:0016925">
    <property type="term" value="P:protein sumoylation"/>
    <property type="evidence" value="ECO:0007669"/>
    <property type="project" value="TreeGrafter"/>
</dbReference>
<dbReference type="GO" id="GO:0035102">
    <property type="term" value="C:PRC1 complex"/>
    <property type="evidence" value="ECO:0007669"/>
    <property type="project" value="TreeGrafter"/>
</dbReference>
<dbReference type="PANTHER" id="PTHR46727:SF1">
    <property type="entry name" value="E3 SUMO-PROTEIN LIGASE CBX4"/>
    <property type="match status" value="1"/>
</dbReference>
<dbReference type="GO" id="GO:0032183">
    <property type="term" value="F:SUMO binding"/>
    <property type="evidence" value="ECO:0007669"/>
    <property type="project" value="TreeGrafter"/>
</dbReference>
<evidence type="ECO:0000313" key="6">
    <source>
        <dbReference type="Proteomes" id="UP001292079"/>
    </source>
</evidence>
<comment type="subcellular location">
    <subcellularLocation>
        <location evidence="1">Nucleus</location>
    </subcellularLocation>
</comment>
<dbReference type="GO" id="GO:0000122">
    <property type="term" value="P:negative regulation of transcription by RNA polymerase II"/>
    <property type="evidence" value="ECO:0007669"/>
    <property type="project" value="TreeGrafter"/>
</dbReference>
<dbReference type="Proteomes" id="UP001292079">
    <property type="component" value="Unassembled WGS sequence"/>
</dbReference>
<feature type="compositionally biased region" description="Basic and acidic residues" evidence="3">
    <location>
        <begin position="289"/>
        <end position="304"/>
    </location>
</feature>
<accession>A0AAE2D2B5</accession>
<keyword evidence="2" id="KW-0539">Nucleus</keyword>
<dbReference type="GO" id="GO:0061665">
    <property type="term" value="F:SUMO ligase activity"/>
    <property type="evidence" value="ECO:0007669"/>
    <property type="project" value="TreeGrafter"/>
</dbReference>
<proteinExistence type="predicted"/>
<feature type="compositionally biased region" description="Low complexity" evidence="3">
    <location>
        <begin position="310"/>
        <end position="333"/>
    </location>
</feature>
<reference evidence="5" key="2">
    <citation type="journal article" date="2023" name="Infect Dis Poverty">
        <title>Chromosome-scale genome of the human blood fluke Schistosoma mekongi and its implications for public health.</title>
        <authorList>
            <person name="Zhou M."/>
            <person name="Xu L."/>
            <person name="Xu D."/>
            <person name="Chen W."/>
            <person name="Khan J."/>
            <person name="Hu Y."/>
            <person name="Huang H."/>
            <person name="Wei H."/>
            <person name="Zhang Y."/>
            <person name="Chusongsang P."/>
            <person name="Tanasarnprasert K."/>
            <person name="Hu X."/>
            <person name="Limpanont Y."/>
            <person name="Lv Z."/>
        </authorList>
    </citation>
    <scope>NUCLEOTIDE SEQUENCE</scope>
    <source>
        <strain evidence="5">LV_2022a</strain>
    </source>
</reference>
<gene>
    <name evidence="5" type="ORF">MN116_007745</name>
</gene>
<feature type="compositionally biased region" description="Low complexity" evidence="3">
    <location>
        <begin position="968"/>
        <end position="984"/>
    </location>
</feature>
<feature type="domain" description="Chromo" evidence="4">
    <location>
        <begin position="12"/>
        <end position="70"/>
    </location>
</feature>
<dbReference type="CDD" id="cd18644">
    <property type="entry name" value="CD_polycomb"/>
    <property type="match status" value="1"/>
</dbReference>
<dbReference type="InterPro" id="IPR023779">
    <property type="entry name" value="Chromodomain_CS"/>
</dbReference>
<feature type="region of interest" description="Disordered" evidence="3">
    <location>
        <begin position="1017"/>
        <end position="1036"/>
    </location>
</feature>
<dbReference type="InterPro" id="IPR043531">
    <property type="entry name" value="CBX4"/>
</dbReference>
<feature type="region of interest" description="Disordered" evidence="3">
    <location>
        <begin position="462"/>
        <end position="494"/>
    </location>
</feature>
<evidence type="ECO:0000259" key="4">
    <source>
        <dbReference type="PROSITE" id="PS50013"/>
    </source>
</evidence>
<feature type="compositionally biased region" description="Basic residues" evidence="3">
    <location>
        <begin position="476"/>
        <end position="491"/>
    </location>
</feature>
<keyword evidence="6" id="KW-1185">Reference proteome</keyword>
<dbReference type="PROSITE" id="PS00598">
    <property type="entry name" value="CHROMO_1"/>
    <property type="match status" value="1"/>
</dbReference>
<evidence type="ECO:0000313" key="5">
    <source>
        <dbReference type="EMBL" id="KAK4468549.1"/>
    </source>
</evidence>
<reference evidence="5" key="1">
    <citation type="submission" date="2022-04" db="EMBL/GenBank/DDBJ databases">
        <authorList>
            <person name="Xu L."/>
            <person name="Lv Z."/>
        </authorList>
    </citation>
    <scope>NUCLEOTIDE SEQUENCE</scope>
    <source>
        <strain evidence="5">LV_2022a</strain>
    </source>
</reference>
<protein>
    <recommendedName>
        <fullName evidence="4">Chromo domain-containing protein</fullName>
    </recommendedName>
</protein>
<evidence type="ECO:0000256" key="1">
    <source>
        <dbReference type="ARBA" id="ARBA00004123"/>
    </source>
</evidence>
<feature type="region of interest" description="Disordered" evidence="3">
    <location>
        <begin position="968"/>
        <end position="996"/>
    </location>
</feature>
<feature type="compositionally biased region" description="Low complexity" evidence="3">
    <location>
        <begin position="276"/>
        <end position="288"/>
    </location>
</feature>
<comment type="caution">
    <text evidence="5">The sequence shown here is derived from an EMBL/GenBank/DDBJ whole genome shotgun (WGS) entry which is preliminary data.</text>
</comment>
<name>A0AAE2D2B5_SCHME</name>
<organism evidence="5 6">
    <name type="scientific">Schistosoma mekongi</name>
    <name type="common">Parasitic worm</name>
    <dbReference type="NCBI Taxonomy" id="38744"/>
    <lineage>
        <taxon>Eukaryota</taxon>
        <taxon>Metazoa</taxon>
        <taxon>Spiralia</taxon>
        <taxon>Lophotrochozoa</taxon>
        <taxon>Platyhelminthes</taxon>
        <taxon>Trematoda</taxon>
        <taxon>Digenea</taxon>
        <taxon>Strigeidida</taxon>
        <taxon>Schistosomatoidea</taxon>
        <taxon>Schistosomatidae</taxon>
        <taxon>Schistosoma</taxon>
    </lineage>
</organism>
<dbReference type="InterPro" id="IPR000953">
    <property type="entry name" value="Chromo/chromo_shadow_dom"/>
</dbReference>
<dbReference type="Pfam" id="PF00385">
    <property type="entry name" value="Chromo"/>
    <property type="match status" value="1"/>
</dbReference>
<feature type="region of interest" description="Disordered" evidence="3">
    <location>
        <begin position="276"/>
        <end position="340"/>
    </location>
</feature>
<feature type="compositionally biased region" description="Basic and acidic residues" evidence="3">
    <location>
        <begin position="91"/>
        <end position="108"/>
    </location>
</feature>
<evidence type="ECO:0000256" key="3">
    <source>
        <dbReference type="SAM" id="MobiDB-lite"/>
    </source>
</evidence>
<dbReference type="PANTHER" id="PTHR46727">
    <property type="entry name" value="E3 SUMO-PROTEIN LIGASE CBX4"/>
    <property type="match status" value="1"/>
</dbReference>
<dbReference type="PROSITE" id="PS50013">
    <property type="entry name" value="CHROMO_2"/>
    <property type="match status" value="1"/>
</dbReference>
<feature type="region of interest" description="Disordered" evidence="3">
    <location>
        <begin position="704"/>
        <end position="729"/>
    </location>
</feature>
<dbReference type="InterPro" id="IPR023780">
    <property type="entry name" value="Chromo_domain"/>
</dbReference>
<dbReference type="SMART" id="SM00298">
    <property type="entry name" value="CHROMO"/>
    <property type="match status" value="1"/>
</dbReference>
<dbReference type="EMBL" id="JALJAT010000006">
    <property type="protein sequence ID" value="KAK4468549.1"/>
    <property type="molecule type" value="Genomic_DNA"/>
</dbReference>
<dbReference type="InterPro" id="IPR016197">
    <property type="entry name" value="Chromo-like_dom_sf"/>
</dbReference>